<feature type="binding site" evidence="10">
    <location>
        <position position="197"/>
    </location>
    <ligand>
        <name>substrate</name>
    </ligand>
</feature>
<evidence type="ECO:0000256" key="10">
    <source>
        <dbReference type="HAMAP-Rule" id="MF_01106"/>
    </source>
</evidence>
<evidence type="ECO:0000256" key="2">
    <source>
        <dbReference type="ARBA" id="ARBA00006774"/>
    </source>
</evidence>
<dbReference type="EC" id="2.3.1.35" evidence="10"/>
<evidence type="ECO:0000256" key="8">
    <source>
        <dbReference type="ARBA" id="ARBA00022813"/>
    </source>
</evidence>
<feature type="binding site" evidence="10">
    <location>
        <position position="407"/>
    </location>
    <ligand>
        <name>substrate</name>
    </ligand>
</feature>
<dbReference type="GO" id="GO:0006526">
    <property type="term" value="P:L-arginine biosynthetic process"/>
    <property type="evidence" value="ECO:0007669"/>
    <property type="project" value="UniProtKB-UniRule"/>
</dbReference>
<dbReference type="NCBIfam" id="TIGR00120">
    <property type="entry name" value="ArgJ"/>
    <property type="match status" value="1"/>
</dbReference>
<evidence type="ECO:0000313" key="11">
    <source>
        <dbReference type="EMBL" id="TWT54737.1"/>
    </source>
</evidence>
<dbReference type="OrthoDB" id="9804242at2"/>
<dbReference type="EC" id="2.3.1.1" evidence="10"/>
<dbReference type="RefSeq" id="WP_146514736.1">
    <property type="nucleotide sequence ID" value="NZ_SJPI01000001.1"/>
</dbReference>
<name>A0A5C5WVJ7_9BACT</name>
<evidence type="ECO:0000256" key="6">
    <source>
        <dbReference type="ARBA" id="ARBA00022605"/>
    </source>
</evidence>
<dbReference type="PANTHER" id="PTHR23100:SF0">
    <property type="entry name" value="ARGININE BIOSYNTHESIS BIFUNCTIONAL PROTEIN ARGJ, MITOCHONDRIAL"/>
    <property type="match status" value="1"/>
</dbReference>
<comment type="subcellular location">
    <subcellularLocation>
        <location evidence="1 10">Cytoplasm</location>
    </subcellularLocation>
</comment>
<feature type="active site" description="Nucleophile" evidence="10">
    <location>
        <position position="197"/>
    </location>
</feature>
<dbReference type="HAMAP" id="MF_01106">
    <property type="entry name" value="ArgJ"/>
    <property type="match status" value="1"/>
</dbReference>
<dbReference type="Proteomes" id="UP000316598">
    <property type="component" value="Unassembled WGS sequence"/>
</dbReference>
<feature type="binding site" evidence="10">
    <location>
        <position position="279"/>
    </location>
    <ligand>
        <name>substrate</name>
    </ligand>
</feature>
<dbReference type="Gene3D" id="3.10.20.340">
    <property type="entry name" value="ArgJ beta chain, C-terminal domain"/>
    <property type="match status" value="1"/>
</dbReference>
<evidence type="ECO:0000256" key="9">
    <source>
        <dbReference type="ARBA" id="ARBA00023315"/>
    </source>
</evidence>
<evidence type="ECO:0000313" key="12">
    <source>
        <dbReference type="Proteomes" id="UP000316598"/>
    </source>
</evidence>
<evidence type="ECO:0000256" key="4">
    <source>
        <dbReference type="ARBA" id="ARBA00022490"/>
    </source>
</evidence>
<evidence type="ECO:0000256" key="5">
    <source>
        <dbReference type="ARBA" id="ARBA00022571"/>
    </source>
</evidence>
<feature type="site" description="Cleavage; by autolysis" evidence="10">
    <location>
        <begin position="196"/>
        <end position="197"/>
    </location>
</feature>
<dbReference type="PANTHER" id="PTHR23100">
    <property type="entry name" value="ARGININE BIOSYNTHESIS BIFUNCTIONAL PROTEIN ARGJ"/>
    <property type="match status" value="1"/>
</dbReference>
<feature type="chain" id="PRO_5023230297" description="Arginine biosynthesis bifunctional protein ArgJ beta chain" evidence="10">
    <location>
        <begin position="197"/>
        <end position="407"/>
    </location>
</feature>
<dbReference type="InterPro" id="IPR002813">
    <property type="entry name" value="Arg_biosynth_ArgJ"/>
</dbReference>
<proteinExistence type="inferred from homology"/>
<gene>
    <name evidence="10 11" type="primary">argJ</name>
    <name evidence="11" type="ORF">Pla22_23890</name>
</gene>
<comment type="catalytic activity">
    <reaction evidence="10">
        <text>N(2)-acetyl-L-ornithine + L-glutamate = N-acetyl-L-glutamate + L-ornithine</text>
        <dbReference type="Rhea" id="RHEA:15349"/>
        <dbReference type="ChEBI" id="CHEBI:29985"/>
        <dbReference type="ChEBI" id="CHEBI:44337"/>
        <dbReference type="ChEBI" id="CHEBI:46911"/>
        <dbReference type="ChEBI" id="CHEBI:57805"/>
        <dbReference type="EC" id="2.3.1.35"/>
    </reaction>
</comment>
<keyword evidence="10" id="KW-0511">Multifunctional enzyme</keyword>
<dbReference type="InterPro" id="IPR016117">
    <property type="entry name" value="ArgJ-like_dom_sf"/>
</dbReference>
<dbReference type="UniPathway" id="UPA00068">
    <property type="reaction ID" value="UER00106"/>
</dbReference>
<dbReference type="InterPro" id="IPR042195">
    <property type="entry name" value="ArgJ_beta_C"/>
</dbReference>
<dbReference type="GO" id="GO:0004358">
    <property type="term" value="F:L-glutamate N-acetyltransferase activity, acting on acetyl-L-ornithine as donor"/>
    <property type="evidence" value="ECO:0007669"/>
    <property type="project" value="UniProtKB-UniRule"/>
</dbReference>
<accession>A0A5C5WVJ7</accession>
<dbReference type="EMBL" id="SJPI01000001">
    <property type="protein sequence ID" value="TWT54737.1"/>
    <property type="molecule type" value="Genomic_DNA"/>
</dbReference>
<feature type="chain" id="PRO_5023230298" description="Arginine biosynthesis bifunctional protein ArgJ alpha chain" evidence="10">
    <location>
        <begin position="1"/>
        <end position="196"/>
    </location>
</feature>
<keyword evidence="12" id="KW-1185">Reference proteome</keyword>
<feature type="site" description="Involved in the stabilization of negative charge on the oxyanion by the formation of the oxyanion hole" evidence="10">
    <location>
        <position position="122"/>
    </location>
</feature>
<protein>
    <recommendedName>
        <fullName evidence="10">Arginine biosynthesis bifunctional protein ArgJ</fullName>
    </recommendedName>
    <domain>
        <recommendedName>
            <fullName evidence="10">Glutamate N-acetyltransferase</fullName>
            <ecNumber evidence="10">2.3.1.35</ecNumber>
        </recommendedName>
        <alternativeName>
            <fullName evidence="10">Ornithine acetyltransferase</fullName>
            <shortName evidence="10">OATase</shortName>
        </alternativeName>
        <alternativeName>
            <fullName evidence="10">Ornithine transacetylase</fullName>
        </alternativeName>
    </domain>
    <domain>
        <recommendedName>
            <fullName evidence="10">Amino-acid acetyltransferase</fullName>
            <ecNumber evidence="10">2.3.1.1</ecNumber>
        </recommendedName>
        <alternativeName>
            <fullName evidence="10">N-acetylglutamate synthase</fullName>
            <shortName evidence="10">AGSase</shortName>
        </alternativeName>
    </domain>
    <component>
        <recommendedName>
            <fullName evidence="10">Arginine biosynthesis bifunctional protein ArgJ alpha chain</fullName>
        </recommendedName>
    </component>
    <component>
        <recommendedName>
            <fullName evidence="10">Arginine biosynthesis bifunctional protein ArgJ beta chain</fullName>
        </recommendedName>
    </component>
</protein>
<comment type="similarity">
    <text evidence="2 10">Belongs to the ArgJ family.</text>
</comment>
<keyword evidence="8 10" id="KW-0068">Autocatalytic cleavage</keyword>
<comment type="caution">
    <text evidence="11">The sequence shown here is derived from an EMBL/GenBank/DDBJ whole genome shotgun (WGS) entry which is preliminary data.</text>
</comment>
<organism evidence="11 12">
    <name type="scientific">Rubripirellula amarantea</name>
    <dbReference type="NCBI Taxonomy" id="2527999"/>
    <lineage>
        <taxon>Bacteria</taxon>
        <taxon>Pseudomonadati</taxon>
        <taxon>Planctomycetota</taxon>
        <taxon>Planctomycetia</taxon>
        <taxon>Pirellulales</taxon>
        <taxon>Pirellulaceae</taxon>
        <taxon>Rubripirellula</taxon>
    </lineage>
</organism>
<dbReference type="Pfam" id="PF01960">
    <property type="entry name" value="ArgJ"/>
    <property type="match status" value="1"/>
</dbReference>
<dbReference type="GO" id="GO:0004042">
    <property type="term" value="F:L-glutamate N-acetyltransferase activity"/>
    <property type="evidence" value="ECO:0007669"/>
    <property type="project" value="UniProtKB-UniRule"/>
</dbReference>
<comment type="function">
    <text evidence="10">Catalyzes two activities which are involved in the cyclic version of arginine biosynthesis: the synthesis of N-acetylglutamate from glutamate and acetyl-CoA as the acetyl donor, and of ornithine by transacetylation between N(2)-acetylornithine and glutamate.</text>
</comment>
<dbReference type="GO" id="GO:0005737">
    <property type="term" value="C:cytoplasm"/>
    <property type="evidence" value="ECO:0007669"/>
    <property type="project" value="UniProtKB-SubCell"/>
</dbReference>
<dbReference type="AlphaFoldDB" id="A0A5C5WVJ7"/>
<evidence type="ECO:0000256" key="3">
    <source>
        <dbReference type="ARBA" id="ARBA00011475"/>
    </source>
</evidence>
<feature type="site" description="Involved in the stabilization of negative charge on the oxyanion by the formation of the oxyanion hole" evidence="10">
    <location>
        <position position="121"/>
    </location>
</feature>
<comment type="pathway">
    <text evidence="10">Amino-acid biosynthesis; L-arginine biosynthesis; L-ornithine and N-acetyl-L-glutamate from L-glutamate and N(2)-acetyl-L-ornithine (cyclic): step 1/1.</text>
</comment>
<reference evidence="11 12" key="1">
    <citation type="submission" date="2019-02" db="EMBL/GenBank/DDBJ databases">
        <title>Deep-cultivation of Planctomycetes and their phenomic and genomic characterization uncovers novel biology.</title>
        <authorList>
            <person name="Wiegand S."/>
            <person name="Jogler M."/>
            <person name="Boedeker C."/>
            <person name="Pinto D."/>
            <person name="Vollmers J."/>
            <person name="Rivas-Marin E."/>
            <person name="Kohn T."/>
            <person name="Peeters S.H."/>
            <person name="Heuer A."/>
            <person name="Rast P."/>
            <person name="Oberbeckmann S."/>
            <person name="Bunk B."/>
            <person name="Jeske O."/>
            <person name="Meyerdierks A."/>
            <person name="Storesund J.E."/>
            <person name="Kallscheuer N."/>
            <person name="Luecker S."/>
            <person name="Lage O.M."/>
            <person name="Pohl T."/>
            <person name="Merkel B.J."/>
            <person name="Hornburger P."/>
            <person name="Mueller R.-W."/>
            <person name="Bruemmer F."/>
            <person name="Labrenz M."/>
            <person name="Spormann A.M."/>
            <person name="Op Den Camp H."/>
            <person name="Overmann J."/>
            <person name="Amann R."/>
            <person name="Jetten M.S.M."/>
            <person name="Mascher T."/>
            <person name="Medema M.H."/>
            <person name="Devos D.P."/>
            <person name="Kaster A.-K."/>
            <person name="Ovreas L."/>
            <person name="Rohde M."/>
            <person name="Galperin M.Y."/>
            <person name="Jogler C."/>
        </authorList>
    </citation>
    <scope>NUCLEOTIDE SEQUENCE [LARGE SCALE GENOMIC DNA]</scope>
    <source>
        <strain evidence="11 12">Pla22</strain>
    </source>
</reference>
<sequence length="407" mass="42075">MTANTNAPETSDLADDVLPQGFRFAGVKAGIKASGKPDVSLIVTDRPAVAAGVYTTNQIVAAPVVLCRSRTPTSSFRGVVINSGNANACTGDQGDQDAARMTQIVADHVGCRADDVLVMSTGVIGHQLPMEKVAAGTVDAYGKLAAGAEAFSAAATAIMTTDAFRKVQWGNVTIGKNTYKIAAMAKGAGMISPNMATMLSVVITDAPLDENTCQFALKMAADESFNRVSVDGHTSTNDTLLLISSGEGESLSGDDLSTFQQTLNDVCIRLAKLLVADGEGCTHVLAIEVSGAASDTDATLIAKTIAASPLVKCAITGGDPNWGRIVSAAGYAGPTINPKQTSLKICGTLIYENGTPLPFDAKALSQAMKASSEVLIELAVGKTGASAKYWASDLTNDYVNFNSEYTT</sequence>
<feature type="binding site" evidence="10">
    <location>
        <position position="186"/>
    </location>
    <ligand>
        <name>substrate</name>
    </ligand>
</feature>
<dbReference type="NCBIfam" id="NF003802">
    <property type="entry name" value="PRK05388.1"/>
    <property type="match status" value="1"/>
</dbReference>
<dbReference type="GO" id="GO:0006592">
    <property type="term" value="P:ornithine biosynthetic process"/>
    <property type="evidence" value="ECO:0007669"/>
    <property type="project" value="TreeGrafter"/>
</dbReference>
<keyword evidence="6 10" id="KW-0028">Amino-acid biosynthesis</keyword>
<keyword evidence="5 10" id="KW-0055">Arginine biosynthesis</keyword>
<comment type="catalytic activity">
    <reaction evidence="10">
        <text>L-glutamate + acetyl-CoA = N-acetyl-L-glutamate + CoA + H(+)</text>
        <dbReference type="Rhea" id="RHEA:24292"/>
        <dbReference type="ChEBI" id="CHEBI:15378"/>
        <dbReference type="ChEBI" id="CHEBI:29985"/>
        <dbReference type="ChEBI" id="CHEBI:44337"/>
        <dbReference type="ChEBI" id="CHEBI:57287"/>
        <dbReference type="ChEBI" id="CHEBI:57288"/>
        <dbReference type="EC" id="2.3.1.1"/>
    </reaction>
</comment>
<feature type="binding site" evidence="10">
    <location>
        <position position="160"/>
    </location>
    <ligand>
        <name>substrate</name>
    </ligand>
</feature>
<dbReference type="FunFam" id="3.60.70.12:FF:000001">
    <property type="entry name" value="Arginine biosynthesis bifunctional protein ArgJ, chloroplastic"/>
    <property type="match status" value="1"/>
</dbReference>
<keyword evidence="7 10" id="KW-0808">Transferase</keyword>
<keyword evidence="9 10" id="KW-0012">Acyltransferase</keyword>
<dbReference type="Gene3D" id="3.60.70.12">
    <property type="entry name" value="L-amino peptidase D-ALA esterase/amidase"/>
    <property type="match status" value="1"/>
</dbReference>
<feature type="binding site" evidence="10">
    <location>
        <position position="402"/>
    </location>
    <ligand>
        <name>substrate</name>
    </ligand>
</feature>
<dbReference type="SUPFAM" id="SSF56266">
    <property type="entry name" value="DmpA/ArgJ-like"/>
    <property type="match status" value="1"/>
</dbReference>
<evidence type="ECO:0000256" key="1">
    <source>
        <dbReference type="ARBA" id="ARBA00004496"/>
    </source>
</evidence>
<dbReference type="FunFam" id="3.10.20.340:FF:000003">
    <property type="entry name" value="Arginine biosynthesis bifunctional protein ArgJ"/>
    <property type="match status" value="1"/>
</dbReference>
<evidence type="ECO:0000256" key="7">
    <source>
        <dbReference type="ARBA" id="ARBA00022679"/>
    </source>
</evidence>
<keyword evidence="4 10" id="KW-0963">Cytoplasm</keyword>
<comment type="pathway">
    <text evidence="10">Amino-acid biosynthesis; L-arginine biosynthesis; N(2)-acetyl-L-ornithine from L-glutamate: step 1/4.</text>
</comment>
<dbReference type="CDD" id="cd02152">
    <property type="entry name" value="OAT"/>
    <property type="match status" value="1"/>
</dbReference>
<comment type="subunit">
    <text evidence="3 10">Heterotetramer of two alpha and two beta chains.</text>
</comment>